<dbReference type="RefSeq" id="WP_097019446.1">
    <property type="nucleotide sequence ID" value="NZ_OBDZ01000039.1"/>
</dbReference>
<dbReference type="AlphaFoldDB" id="A0A285IFS2"/>
<dbReference type="Proteomes" id="UP000219573">
    <property type="component" value="Unassembled WGS sequence"/>
</dbReference>
<sequence length="73" mass="8226">MSKCPICQVILRELCINERKQTLCKVYEDYELGNVKGVEALDFALAEAGYDGYMRAKNSIKKKGLLPKELLGD</sequence>
<keyword evidence="2" id="KW-1185">Reference proteome</keyword>
<dbReference type="EMBL" id="OBDZ01000039">
    <property type="protein sequence ID" value="SNY45791.1"/>
    <property type="molecule type" value="Genomic_DNA"/>
</dbReference>
<accession>A0A285IFS2</accession>
<evidence type="ECO:0000313" key="1">
    <source>
        <dbReference type="EMBL" id="SNY45791.1"/>
    </source>
</evidence>
<protein>
    <submittedName>
        <fullName evidence="1">Uncharacterized protein</fullName>
    </submittedName>
</protein>
<gene>
    <name evidence="1" type="ORF">SAMN06265827_13935</name>
</gene>
<organism evidence="1 2">
    <name type="scientific">Orenia metallireducens</name>
    <dbReference type="NCBI Taxonomy" id="1413210"/>
    <lineage>
        <taxon>Bacteria</taxon>
        <taxon>Bacillati</taxon>
        <taxon>Bacillota</taxon>
        <taxon>Clostridia</taxon>
        <taxon>Halanaerobiales</taxon>
        <taxon>Halobacteroidaceae</taxon>
        <taxon>Orenia</taxon>
    </lineage>
</organism>
<name>A0A285IFS2_9FIRM</name>
<proteinExistence type="predicted"/>
<reference evidence="2" key="1">
    <citation type="submission" date="2017-09" db="EMBL/GenBank/DDBJ databases">
        <authorList>
            <person name="Varghese N."/>
            <person name="Submissions S."/>
        </authorList>
    </citation>
    <scope>NUCLEOTIDE SEQUENCE [LARGE SCALE GENOMIC DNA]</scope>
    <source>
        <strain evidence="2">MSL47</strain>
    </source>
</reference>
<evidence type="ECO:0000313" key="2">
    <source>
        <dbReference type="Proteomes" id="UP000219573"/>
    </source>
</evidence>